<accession>A0A8J3FVV4</accession>
<reference evidence="1" key="2">
    <citation type="submission" date="2020-09" db="EMBL/GenBank/DDBJ databases">
        <authorList>
            <person name="Sun Q."/>
            <person name="Zhou Y."/>
        </authorList>
    </citation>
    <scope>NUCLEOTIDE SEQUENCE</scope>
    <source>
        <strain evidence="1">CGMCC 4.5737</strain>
    </source>
</reference>
<proteinExistence type="predicted"/>
<reference evidence="1" key="1">
    <citation type="journal article" date="2014" name="Int. J. Syst. Evol. Microbiol.">
        <title>Complete genome sequence of Corynebacterium casei LMG S-19264T (=DSM 44701T), isolated from a smear-ripened cheese.</title>
        <authorList>
            <consortium name="US DOE Joint Genome Institute (JGI-PGF)"/>
            <person name="Walter F."/>
            <person name="Albersmeier A."/>
            <person name="Kalinowski J."/>
            <person name="Ruckert C."/>
        </authorList>
    </citation>
    <scope>NUCLEOTIDE SEQUENCE</scope>
    <source>
        <strain evidence="1">CGMCC 4.5737</strain>
    </source>
</reference>
<name>A0A8J3FVV4_9PSEU</name>
<organism evidence="1 2">
    <name type="scientific">Longimycelium tulufanense</name>
    <dbReference type="NCBI Taxonomy" id="907463"/>
    <lineage>
        <taxon>Bacteria</taxon>
        <taxon>Bacillati</taxon>
        <taxon>Actinomycetota</taxon>
        <taxon>Actinomycetes</taxon>
        <taxon>Pseudonocardiales</taxon>
        <taxon>Pseudonocardiaceae</taxon>
        <taxon>Longimycelium</taxon>
    </lineage>
</organism>
<evidence type="ECO:0000313" key="2">
    <source>
        <dbReference type="Proteomes" id="UP000637578"/>
    </source>
</evidence>
<gene>
    <name evidence="1" type="ORF">GCM10012275_35180</name>
</gene>
<protein>
    <submittedName>
        <fullName evidence="1">Uncharacterized protein</fullName>
    </submittedName>
</protein>
<sequence>MASEGTKVVTSKGLFRSNKDTIRVGNYVETVILTVRRLRANYGDSVHYGNRPALG</sequence>
<dbReference type="AlphaFoldDB" id="A0A8J3FVV4"/>
<dbReference type="Proteomes" id="UP000637578">
    <property type="component" value="Unassembled WGS sequence"/>
</dbReference>
<comment type="caution">
    <text evidence="1">The sequence shown here is derived from an EMBL/GenBank/DDBJ whole genome shotgun (WGS) entry which is preliminary data.</text>
</comment>
<evidence type="ECO:0000313" key="1">
    <source>
        <dbReference type="EMBL" id="GGM61084.1"/>
    </source>
</evidence>
<dbReference type="EMBL" id="BMMK01000016">
    <property type="protein sequence ID" value="GGM61084.1"/>
    <property type="molecule type" value="Genomic_DNA"/>
</dbReference>
<keyword evidence="2" id="KW-1185">Reference proteome</keyword>